<keyword evidence="6" id="KW-0862">Zinc</keyword>
<keyword evidence="5 7" id="KW-0472">Membrane</keyword>
<evidence type="ECO:0000256" key="1">
    <source>
        <dbReference type="ARBA" id="ARBA00004141"/>
    </source>
</evidence>
<evidence type="ECO:0000313" key="8">
    <source>
        <dbReference type="EMBL" id="OAQ57903.1"/>
    </source>
</evidence>
<dbReference type="PANTHER" id="PTHR20855">
    <property type="entry name" value="ADIPOR/PROGESTIN RECEPTOR-RELATED"/>
    <property type="match status" value="1"/>
</dbReference>
<comment type="caution">
    <text evidence="8">The sequence shown here is derived from an EMBL/GenBank/DDBJ whole genome shotgun (WGS) entry which is preliminary data.</text>
</comment>
<dbReference type="InterPro" id="IPR004254">
    <property type="entry name" value="AdipoR/HlyIII-related"/>
</dbReference>
<keyword evidence="3 7" id="KW-0812">Transmembrane</keyword>
<evidence type="ECO:0000256" key="5">
    <source>
        <dbReference type="ARBA" id="ARBA00023136"/>
    </source>
</evidence>
<evidence type="ECO:0000256" key="3">
    <source>
        <dbReference type="ARBA" id="ARBA00022692"/>
    </source>
</evidence>
<feature type="transmembrane region" description="Helical" evidence="7">
    <location>
        <begin position="130"/>
        <end position="148"/>
    </location>
</feature>
<feature type="transmembrane region" description="Helical" evidence="7">
    <location>
        <begin position="189"/>
        <end position="210"/>
    </location>
</feature>
<protein>
    <submittedName>
        <fullName evidence="8">Adiponectin receptor protein 1</fullName>
    </submittedName>
</protein>
<dbReference type="Proteomes" id="UP000078397">
    <property type="component" value="Unassembled WGS sequence"/>
</dbReference>
<dbReference type="AlphaFoldDB" id="A0A179EYJ3"/>
<keyword evidence="8" id="KW-0675">Receptor</keyword>
<keyword evidence="9" id="KW-1185">Reference proteome</keyword>
<evidence type="ECO:0000256" key="6">
    <source>
        <dbReference type="PIRSR" id="PIRSR604254-1"/>
    </source>
</evidence>
<comment type="similarity">
    <text evidence="2">Belongs to the ADIPOR family.</text>
</comment>
<dbReference type="GO" id="GO:0016020">
    <property type="term" value="C:membrane"/>
    <property type="evidence" value="ECO:0007669"/>
    <property type="project" value="UniProtKB-SubCell"/>
</dbReference>
<gene>
    <name evidence="8" type="ORF">VFPPC_17073</name>
</gene>
<evidence type="ECO:0000256" key="2">
    <source>
        <dbReference type="ARBA" id="ARBA00007018"/>
    </source>
</evidence>
<feature type="binding site" evidence="6">
    <location>
        <position position="263"/>
    </location>
    <ligand>
        <name>Zn(2+)</name>
        <dbReference type="ChEBI" id="CHEBI:29105"/>
    </ligand>
</feature>
<dbReference type="KEGG" id="pchm:VFPPC_17073"/>
<keyword evidence="4 7" id="KW-1133">Transmembrane helix</keyword>
<proteinExistence type="inferred from homology"/>
<dbReference type="EMBL" id="LSBJ02000015">
    <property type="protein sequence ID" value="OAQ57903.1"/>
    <property type="molecule type" value="Genomic_DNA"/>
</dbReference>
<organism evidence="8 9">
    <name type="scientific">Pochonia chlamydosporia 170</name>
    <dbReference type="NCBI Taxonomy" id="1380566"/>
    <lineage>
        <taxon>Eukaryota</taxon>
        <taxon>Fungi</taxon>
        <taxon>Dikarya</taxon>
        <taxon>Ascomycota</taxon>
        <taxon>Pezizomycotina</taxon>
        <taxon>Sordariomycetes</taxon>
        <taxon>Hypocreomycetidae</taxon>
        <taxon>Hypocreales</taxon>
        <taxon>Clavicipitaceae</taxon>
        <taxon>Pochonia</taxon>
    </lineage>
</organism>
<accession>A0A179EYJ3</accession>
<dbReference type="RefSeq" id="XP_018136159.1">
    <property type="nucleotide sequence ID" value="XM_018294822.1"/>
</dbReference>
<keyword evidence="6" id="KW-0479">Metal-binding</keyword>
<dbReference type="PANTHER" id="PTHR20855:SF52">
    <property type="entry name" value="ADIPONECTIN RECEPTOR PROTEIN"/>
    <property type="match status" value="1"/>
</dbReference>
<dbReference type="GeneID" id="28858816"/>
<dbReference type="GO" id="GO:0006882">
    <property type="term" value="P:intracellular zinc ion homeostasis"/>
    <property type="evidence" value="ECO:0007669"/>
    <property type="project" value="TreeGrafter"/>
</dbReference>
<dbReference type="GO" id="GO:0046872">
    <property type="term" value="F:metal ion binding"/>
    <property type="evidence" value="ECO:0007669"/>
    <property type="project" value="UniProtKB-KW"/>
</dbReference>
<evidence type="ECO:0000313" key="9">
    <source>
        <dbReference type="Proteomes" id="UP000078397"/>
    </source>
</evidence>
<reference evidence="8 9" key="1">
    <citation type="journal article" date="2016" name="PLoS Pathog.">
        <title>Biosynthesis of antibiotic leucinostatins in bio-control fungus Purpureocillium lilacinum and their inhibition on phytophthora revealed by genome mining.</title>
        <authorList>
            <person name="Wang G."/>
            <person name="Liu Z."/>
            <person name="Lin R."/>
            <person name="Li E."/>
            <person name="Mao Z."/>
            <person name="Ling J."/>
            <person name="Yang Y."/>
            <person name="Yin W.B."/>
            <person name="Xie B."/>
        </authorList>
    </citation>
    <scope>NUCLEOTIDE SEQUENCE [LARGE SCALE GENOMIC DNA]</scope>
    <source>
        <strain evidence="8">170</strain>
    </source>
</reference>
<dbReference type="Pfam" id="PF03006">
    <property type="entry name" value="HlyIII"/>
    <property type="match status" value="1"/>
</dbReference>
<sequence length="297" mass="33329">MNRQDMLTNAVPWQRYDFTLPVHLKRVTIFTTKGITTLFLQGIGKDIVTNIWSHIIGAVQFLLDFARFVRFRFAVVADDPSRIDYETSDFLAVSLYYLCVIVCFALSAVFHTFSDHSLGLCLFSNKLDHLGIVFVMWGSGLSCAHFALRCASSTVRVLHFSSIFLTAGSCACITLRPDFRRPDCRIGRLLTYCFLGASLFLPLLQAWLALKSLNKLDRIAGLWSFLGLATVNFAGGALYVARVPERWLPGKLDLLGHSHDWMHILVILGAHIRLQGLLGLYQRWGVDASMHCQNGPS</sequence>
<feature type="transmembrane region" description="Helical" evidence="7">
    <location>
        <begin position="90"/>
        <end position="110"/>
    </location>
</feature>
<dbReference type="GO" id="GO:0038023">
    <property type="term" value="F:signaling receptor activity"/>
    <property type="evidence" value="ECO:0007669"/>
    <property type="project" value="TreeGrafter"/>
</dbReference>
<name>A0A179EYJ3_METCM</name>
<comment type="subcellular location">
    <subcellularLocation>
        <location evidence="1">Membrane</location>
        <topology evidence="1">Multi-pass membrane protein</topology>
    </subcellularLocation>
</comment>
<evidence type="ECO:0000256" key="4">
    <source>
        <dbReference type="ARBA" id="ARBA00022989"/>
    </source>
</evidence>
<evidence type="ECO:0000256" key="7">
    <source>
        <dbReference type="SAM" id="Phobius"/>
    </source>
</evidence>
<feature type="transmembrane region" description="Helical" evidence="7">
    <location>
        <begin position="222"/>
        <end position="241"/>
    </location>
</feature>
<dbReference type="STRING" id="1380566.A0A179EYJ3"/>
<feature type="binding site" evidence="6">
    <location>
        <position position="111"/>
    </location>
    <ligand>
        <name>Zn(2+)</name>
        <dbReference type="ChEBI" id="CHEBI:29105"/>
    </ligand>
</feature>
<dbReference type="OrthoDB" id="529367at2759"/>
<feature type="binding site" evidence="6">
    <location>
        <position position="259"/>
    </location>
    <ligand>
        <name>Zn(2+)</name>
        <dbReference type="ChEBI" id="CHEBI:29105"/>
    </ligand>
</feature>